<gene>
    <name evidence="1" type="ORF">METZ01_LOCUS40672</name>
</gene>
<name>A0A381RA53_9ZZZZ</name>
<sequence length="80" mass="8621">MDSTCILINSCSFNDTGLNFILSPGLIKQGEVLLILNKLIGEFPIIYHPPGLLFGYIPVCDPPIPTAPLGTFKTGFSLRG</sequence>
<proteinExistence type="predicted"/>
<accession>A0A381RA53</accession>
<dbReference type="AlphaFoldDB" id="A0A381RA53"/>
<dbReference type="EMBL" id="UINC01001741">
    <property type="protein sequence ID" value="SUZ87818.1"/>
    <property type="molecule type" value="Genomic_DNA"/>
</dbReference>
<evidence type="ECO:0000313" key="1">
    <source>
        <dbReference type="EMBL" id="SUZ87818.1"/>
    </source>
</evidence>
<protein>
    <submittedName>
        <fullName evidence="1">Uncharacterized protein</fullName>
    </submittedName>
</protein>
<reference evidence="1" key="1">
    <citation type="submission" date="2018-05" db="EMBL/GenBank/DDBJ databases">
        <authorList>
            <person name="Lanie J.A."/>
            <person name="Ng W.-L."/>
            <person name="Kazmierczak K.M."/>
            <person name="Andrzejewski T.M."/>
            <person name="Davidsen T.M."/>
            <person name="Wayne K.J."/>
            <person name="Tettelin H."/>
            <person name="Glass J.I."/>
            <person name="Rusch D."/>
            <person name="Podicherti R."/>
            <person name="Tsui H.-C.T."/>
            <person name="Winkler M.E."/>
        </authorList>
    </citation>
    <scope>NUCLEOTIDE SEQUENCE</scope>
</reference>
<organism evidence="1">
    <name type="scientific">marine metagenome</name>
    <dbReference type="NCBI Taxonomy" id="408172"/>
    <lineage>
        <taxon>unclassified sequences</taxon>
        <taxon>metagenomes</taxon>
        <taxon>ecological metagenomes</taxon>
    </lineage>
</organism>